<accession>A0A6C0HHD9</accession>
<reference evidence="2" key="1">
    <citation type="journal article" date="2020" name="Nature">
        <title>Giant virus diversity and host interactions through global metagenomics.</title>
        <authorList>
            <person name="Schulz F."/>
            <person name="Roux S."/>
            <person name="Paez-Espino D."/>
            <person name="Jungbluth S."/>
            <person name="Walsh D.A."/>
            <person name="Denef V.J."/>
            <person name="McMahon K.D."/>
            <person name="Konstantinidis K.T."/>
            <person name="Eloe-Fadrosh E.A."/>
            <person name="Kyrpides N.C."/>
            <person name="Woyke T."/>
        </authorList>
    </citation>
    <scope>NUCLEOTIDE SEQUENCE</scope>
    <source>
        <strain evidence="2">GVMAG-M-3300023184-105</strain>
    </source>
</reference>
<keyword evidence="1" id="KW-0472">Membrane</keyword>
<keyword evidence="1" id="KW-1133">Transmembrane helix</keyword>
<dbReference type="EMBL" id="MN739956">
    <property type="protein sequence ID" value="QHT79899.1"/>
    <property type="molecule type" value="Genomic_DNA"/>
</dbReference>
<keyword evidence="1" id="KW-0812">Transmembrane</keyword>
<name>A0A6C0HHD9_9ZZZZ</name>
<protein>
    <submittedName>
        <fullName evidence="2">Uncharacterized protein</fullName>
    </submittedName>
</protein>
<evidence type="ECO:0000313" key="2">
    <source>
        <dbReference type="EMBL" id="QHT79899.1"/>
    </source>
</evidence>
<feature type="transmembrane region" description="Helical" evidence="1">
    <location>
        <begin position="12"/>
        <end position="29"/>
    </location>
</feature>
<proteinExistence type="predicted"/>
<evidence type="ECO:0000256" key="1">
    <source>
        <dbReference type="SAM" id="Phobius"/>
    </source>
</evidence>
<organism evidence="2">
    <name type="scientific">viral metagenome</name>
    <dbReference type="NCBI Taxonomy" id="1070528"/>
    <lineage>
        <taxon>unclassified sequences</taxon>
        <taxon>metagenomes</taxon>
        <taxon>organismal metagenomes</taxon>
    </lineage>
</organism>
<sequence>MEKYGIVYCGHNIFYVNIAICLLLLLLCAKPENELYKIERNI</sequence>
<dbReference type="AlphaFoldDB" id="A0A6C0HHD9"/>